<protein>
    <recommendedName>
        <fullName evidence="4">Patatin</fullName>
    </recommendedName>
</protein>
<accession>A0A7N2MHA5</accession>
<dbReference type="PANTHER" id="PTHR32176:SF109">
    <property type="entry name" value="PATATIN-LIKE PROTEIN 2"/>
    <property type="match status" value="1"/>
</dbReference>
<reference evidence="2" key="2">
    <citation type="submission" date="2021-01" db="UniProtKB">
        <authorList>
            <consortium name="EnsemblPlants"/>
        </authorList>
    </citation>
    <scope>IDENTIFICATION</scope>
</reference>
<dbReference type="Gene3D" id="3.40.1090.10">
    <property type="entry name" value="Cytosolic phospholipase A2 catalytic domain"/>
    <property type="match status" value="1"/>
</dbReference>
<keyword evidence="1" id="KW-0442">Lipid degradation</keyword>
<evidence type="ECO:0008006" key="4">
    <source>
        <dbReference type="Google" id="ProtNLM"/>
    </source>
</evidence>
<sequence>MEPTGPVESDIGIATVELDGGADRPAGGGLIEVAHAPLLRVGSQWKRRATMLSSITENSNRSLFSLFFKSRTSNKGKLPPMISTKMNADSFGSEMESKSVLKERGFGGIGITDEVQAFARNMRIHLETGLDFPIDEGEGSDRMWAINLIDGGVGDDNPTKLAIGEAKKEIIPSKVITKVRFLVVSLGTGSQKIENTYDANEVAKWALQQWLTHKGESPLEDTLMEAKKDIMDLDIWTDLQIFQSQQYYLRIQDDTLNRTISSVDIATKENLDNLVKVGEELLDKPVSRVNLDTGILEPTNQGTNREALSSAAKVLSMHKRLAEAGSQHGK</sequence>
<reference evidence="2 3" key="1">
    <citation type="journal article" date="2016" name="G3 (Bethesda)">
        <title>First Draft Assembly and Annotation of the Genome of a California Endemic Oak Quercus lobata Nee (Fagaceae).</title>
        <authorList>
            <person name="Sork V.L."/>
            <person name="Fitz-Gibbon S.T."/>
            <person name="Puiu D."/>
            <person name="Crepeau M."/>
            <person name="Gugger P.F."/>
            <person name="Sherman R."/>
            <person name="Stevens K."/>
            <person name="Langley C.H."/>
            <person name="Pellegrini M."/>
            <person name="Salzberg S.L."/>
        </authorList>
    </citation>
    <scope>NUCLEOTIDE SEQUENCE [LARGE SCALE GENOMIC DNA]</scope>
    <source>
        <strain evidence="2 3">cv. SW786</strain>
    </source>
</reference>
<evidence type="ECO:0000313" key="3">
    <source>
        <dbReference type="Proteomes" id="UP000594261"/>
    </source>
</evidence>
<organism evidence="2 3">
    <name type="scientific">Quercus lobata</name>
    <name type="common">Valley oak</name>
    <dbReference type="NCBI Taxonomy" id="97700"/>
    <lineage>
        <taxon>Eukaryota</taxon>
        <taxon>Viridiplantae</taxon>
        <taxon>Streptophyta</taxon>
        <taxon>Embryophyta</taxon>
        <taxon>Tracheophyta</taxon>
        <taxon>Spermatophyta</taxon>
        <taxon>Magnoliopsida</taxon>
        <taxon>eudicotyledons</taxon>
        <taxon>Gunneridae</taxon>
        <taxon>Pentapetalae</taxon>
        <taxon>rosids</taxon>
        <taxon>fabids</taxon>
        <taxon>Fagales</taxon>
        <taxon>Fagaceae</taxon>
        <taxon>Quercus</taxon>
    </lineage>
</organism>
<dbReference type="GO" id="GO:0016042">
    <property type="term" value="P:lipid catabolic process"/>
    <property type="evidence" value="ECO:0007669"/>
    <property type="project" value="UniProtKB-KW"/>
</dbReference>
<evidence type="ECO:0000256" key="1">
    <source>
        <dbReference type="ARBA" id="ARBA00022963"/>
    </source>
</evidence>
<dbReference type="GO" id="GO:0004620">
    <property type="term" value="F:phospholipase activity"/>
    <property type="evidence" value="ECO:0007669"/>
    <property type="project" value="TreeGrafter"/>
</dbReference>
<dbReference type="EnsemblPlants" id="QL09p003687:mrna">
    <property type="protein sequence ID" value="QL09p003687:mrna"/>
    <property type="gene ID" value="QL09p003687"/>
</dbReference>
<dbReference type="InParanoid" id="A0A7N2MHA5"/>
<dbReference type="GO" id="GO:0047372">
    <property type="term" value="F:monoacylglycerol lipase activity"/>
    <property type="evidence" value="ECO:0007669"/>
    <property type="project" value="TreeGrafter"/>
</dbReference>
<proteinExistence type="predicted"/>
<dbReference type="PANTHER" id="PTHR32176">
    <property type="entry name" value="XYLOSE ISOMERASE"/>
    <property type="match status" value="1"/>
</dbReference>
<dbReference type="SUPFAM" id="SSF52151">
    <property type="entry name" value="FabD/lysophospholipase-like"/>
    <property type="match status" value="1"/>
</dbReference>
<dbReference type="EMBL" id="LRBV02000009">
    <property type="status" value="NOT_ANNOTATED_CDS"/>
    <property type="molecule type" value="Genomic_DNA"/>
</dbReference>
<dbReference type="Gramene" id="QL09p003687:mrna">
    <property type="protein sequence ID" value="QL09p003687:mrna"/>
    <property type="gene ID" value="QL09p003687"/>
</dbReference>
<dbReference type="InterPro" id="IPR016035">
    <property type="entry name" value="Acyl_Trfase/lysoPLipase"/>
</dbReference>
<dbReference type="AlphaFoldDB" id="A0A7N2MHA5"/>
<keyword evidence="3" id="KW-1185">Reference proteome</keyword>
<dbReference type="Proteomes" id="UP000594261">
    <property type="component" value="Chromosome 9"/>
</dbReference>
<name>A0A7N2MHA5_QUELO</name>
<evidence type="ECO:0000313" key="2">
    <source>
        <dbReference type="EnsemblPlants" id="QL09p003687:mrna"/>
    </source>
</evidence>
<keyword evidence="1" id="KW-0443">Lipid metabolism</keyword>